<organism evidence="1 2">
    <name type="scientific">Candidatus Syntrophosphaera thermopropionivorans</name>
    <dbReference type="NCBI Taxonomy" id="2593015"/>
    <lineage>
        <taxon>Bacteria</taxon>
        <taxon>Pseudomonadati</taxon>
        <taxon>Candidatus Cloacimonadota</taxon>
        <taxon>Candidatus Cloacimonadia</taxon>
        <taxon>Candidatus Cloacimonadales</taxon>
        <taxon>Candidatus Cloacimonadaceae</taxon>
        <taxon>Candidatus Syntrophosphaera</taxon>
    </lineage>
</organism>
<comment type="caution">
    <text evidence="1">The sequence shown here is derived from an EMBL/GenBank/DDBJ whole genome shotgun (WGS) entry which is preliminary data.</text>
</comment>
<reference evidence="1" key="1">
    <citation type="submission" date="2019-03" db="EMBL/GenBank/DDBJ databases">
        <title>Candidatus Syntrophosphaera thermopropionivorans: a novel player in syntrophic propionate oxidation during anaerobic digestion.</title>
        <authorList>
            <person name="Dyksma S."/>
        </authorList>
    </citation>
    <scope>NUCLEOTIDE SEQUENCE</scope>
    <source>
        <strain evidence="1">W5</strain>
    </source>
</reference>
<keyword evidence="2" id="KW-1185">Reference proteome</keyword>
<dbReference type="Proteomes" id="UP000294588">
    <property type="component" value="Unassembled WGS sequence"/>
</dbReference>
<evidence type="ECO:0000313" key="1">
    <source>
        <dbReference type="EMBL" id="TDF74593.1"/>
    </source>
</evidence>
<keyword evidence="1" id="KW-0808">Transferase</keyword>
<name>A0AC61QKU8_9BACT</name>
<keyword evidence="1" id="KW-0012">Acyltransferase</keyword>
<gene>
    <name evidence="1" type="primary">fabD</name>
    <name evidence="1" type="ORF">E0946_00480</name>
</gene>
<sequence length="311" mass="34226">MKTAFVFPGQGAQYVGMAQDFISAYPEFAAVLDEFDARHQTNLRQIMAEGPEDVLKETRYTQPAILFHSICALKCFEEHSPIRPDYVAGHSLGEITALVANGTLSWNDAMHLVYKRGEFMIKANEGNPFAMAAVMGLDPQTVIEICEEAEKEGLVKAVNFNTPAQTVISGTESGVAKASELAKAKGAKRVVPLIVGGPFHTPLIHKASLWLAQEMENIPFKDATIPLISNVDALPNTSGQISKEKLAKQVISPVLWVDCVRRMIQDGVGYFIEFGPQKVLSGMIKNIDRDVKVFNMEKIEDWKAIDDAFKG</sequence>
<dbReference type="EC" id="2.3.1.39" evidence="1"/>
<dbReference type="EMBL" id="SMOG01000001">
    <property type="protein sequence ID" value="TDF74593.1"/>
    <property type="molecule type" value="Genomic_DNA"/>
</dbReference>
<proteinExistence type="predicted"/>
<protein>
    <submittedName>
        <fullName evidence="1">ACP S-malonyltransferase</fullName>
        <ecNumber evidence="1">2.3.1.39</ecNumber>
    </submittedName>
</protein>
<accession>A0AC61QKU8</accession>
<evidence type="ECO:0000313" key="2">
    <source>
        <dbReference type="Proteomes" id="UP000294588"/>
    </source>
</evidence>